<evidence type="ECO:0000313" key="1">
    <source>
        <dbReference type="EMBL" id="KOF01724.1"/>
    </source>
</evidence>
<name>A0A0L8AH47_9BACT</name>
<dbReference type="AlphaFoldDB" id="A0A0L8AH47"/>
<reference evidence="2" key="1">
    <citation type="submission" date="2014-11" db="EMBL/GenBank/DDBJ databases">
        <title>Genome sequencing of Roseivirga sp. D-25.</title>
        <authorList>
            <person name="Selvaratnam C."/>
            <person name="Thevarajoo S."/>
            <person name="Goh K.M."/>
            <person name="Eee R."/>
            <person name="Chan K.-G."/>
            <person name="Chong C.S."/>
        </authorList>
    </citation>
    <scope>NUCLEOTIDE SEQUENCE [LARGE SCALE GENOMIC DNA]</scope>
    <source>
        <strain evidence="2">D-25</strain>
    </source>
</reference>
<dbReference type="PATRIC" id="fig|1566026.4.peg.1388"/>
<gene>
    <name evidence="1" type="ORF">OB69_15340</name>
</gene>
<dbReference type="Proteomes" id="UP000036908">
    <property type="component" value="Unassembled WGS sequence"/>
</dbReference>
<organism evidence="1 2">
    <name type="scientific">Roseivirga seohaensis subsp. aquiponti</name>
    <dbReference type="NCBI Taxonomy" id="1566026"/>
    <lineage>
        <taxon>Bacteria</taxon>
        <taxon>Pseudomonadati</taxon>
        <taxon>Bacteroidota</taxon>
        <taxon>Cytophagia</taxon>
        <taxon>Cytophagales</taxon>
        <taxon>Roseivirgaceae</taxon>
        <taxon>Roseivirga</taxon>
    </lineage>
</organism>
<dbReference type="OrthoDB" id="839633at2"/>
<dbReference type="RefSeq" id="WP_053224626.1">
    <property type="nucleotide sequence ID" value="NZ_JSVA01000018.1"/>
</dbReference>
<comment type="caution">
    <text evidence="1">The sequence shown here is derived from an EMBL/GenBank/DDBJ whole genome shotgun (WGS) entry which is preliminary data.</text>
</comment>
<proteinExistence type="predicted"/>
<keyword evidence="2" id="KW-1185">Reference proteome</keyword>
<sequence length="84" mass="10056">MKKDAIVFKYFKRVFEDYQVLVSVNPIDFSGTELIIHPDGKVEKTDMNFDEEIYDDLAEDEFKESSPLEFQLYMKKDFFQRKEG</sequence>
<accession>A0A0L8AH47</accession>
<protein>
    <submittedName>
        <fullName evidence="1">Uncharacterized protein</fullName>
    </submittedName>
</protein>
<evidence type="ECO:0000313" key="2">
    <source>
        <dbReference type="Proteomes" id="UP000036908"/>
    </source>
</evidence>
<dbReference type="EMBL" id="JSVA01000018">
    <property type="protein sequence ID" value="KOF01724.1"/>
    <property type="molecule type" value="Genomic_DNA"/>
</dbReference>